<dbReference type="GO" id="GO:0097367">
    <property type="term" value="F:carbohydrate derivative binding"/>
    <property type="evidence" value="ECO:0007669"/>
    <property type="project" value="InterPro"/>
</dbReference>
<dbReference type="Proteomes" id="UP000215289">
    <property type="component" value="Unassembled WGS sequence"/>
</dbReference>
<dbReference type="STRING" id="1245748.A0A421DAC1"/>
<sequence>MPPTMSAASFLDGFYYLPMTPPDLAGGLPSMHQDAAAVTTAIHVISTERAALANLEQIYQTDRLAQENLARAVSQILRSVQNGGKLVLCGVGKSGKIGQKLEATMNSMGIYSAFLHPTEALHGDLGMIRPHDTLLVISFSGRTPELLLLLPHIPSTVPIITITSHMHPDTCPILSFHSSDMGILLPAPIHEDEESSFGVGAPTSSTTVALALGDALAIATARRLHNAPGRGPAEVFKGFHPGGAIGAAAAAAVLTPSSMSTASISSDYIQSGSTASSIVSFPRPASRQQPLITDLLVPLDQIPTVSAADEVRLLDVLLTAIQHPTAKSWVALSPSELIPPSHIRSLSQSSNVDMSASALAALGLPFSVTRGDWLRVPAASTLDEVRRRIAKANSACGSRVKVIAVMHDANPEECVGVVEAEEVWGDCG</sequence>
<dbReference type="PANTHER" id="PTHR38418">
    <property type="entry name" value="SUGAR ISOMERASE, KPSF/GUTQ (AFU_ORTHOLOGUE AFUA_6G08860)"/>
    <property type="match status" value="1"/>
</dbReference>
<proteinExistence type="predicted"/>
<dbReference type="GO" id="GO:1901135">
    <property type="term" value="P:carbohydrate derivative metabolic process"/>
    <property type="evidence" value="ECO:0007669"/>
    <property type="project" value="InterPro"/>
</dbReference>
<organism evidence="2 3">
    <name type="scientific">Aspergillus turcosus</name>
    <dbReference type="NCBI Taxonomy" id="1245748"/>
    <lineage>
        <taxon>Eukaryota</taxon>
        <taxon>Fungi</taxon>
        <taxon>Dikarya</taxon>
        <taxon>Ascomycota</taxon>
        <taxon>Pezizomycotina</taxon>
        <taxon>Eurotiomycetes</taxon>
        <taxon>Eurotiomycetidae</taxon>
        <taxon>Eurotiales</taxon>
        <taxon>Aspergillaceae</taxon>
        <taxon>Aspergillus</taxon>
        <taxon>Aspergillus subgen. Fumigati</taxon>
    </lineage>
</organism>
<dbReference type="InterPro" id="IPR035474">
    <property type="entry name" value="SIS_Kpsf"/>
</dbReference>
<gene>
    <name evidence="2" type="ORF">CFD26_107190</name>
</gene>
<dbReference type="Pfam" id="PF01380">
    <property type="entry name" value="SIS"/>
    <property type="match status" value="1"/>
</dbReference>
<dbReference type="PANTHER" id="PTHR38418:SF2">
    <property type="entry name" value="SUGAR ISOMERASE, KPSF_GUTQ (AFU_ORTHOLOGUE AFUA_6G08860)"/>
    <property type="match status" value="1"/>
</dbReference>
<dbReference type="OrthoDB" id="1872003at2759"/>
<evidence type="ECO:0000313" key="2">
    <source>
        <dbReference type="EMBL" id="RLL99033.1"/>
    </source>
</evidence>
<accession>A0A421DAC1</accession>
<comment type="caution">
    <text evidence="2">The sequence shown here is derived from an EMBL/GenBank/DDBJ whole genome shotgun (WGS) entry which is preliminary data.</text>
</comment>
<dbReference type="InterPro" id="IPR046348">
    <property type="entry name" value="SIS_dom_sf"/>
</dbReference>
<dbReference type="PROSITE" id="PS51464">
    <property type="entry name" value="SIS"/>
    <property type="match status" value="1"/>
</dbReference>
<dbReference type="InterPro" id="IPR001347">
    <property type="entry name" value="SIS_dom"/>
</dbReference>
<dbReference type="EMBL" id="NIDN02000040">
    <property type="protein sequence ID" value="RLL99033.1"/>
    <property type="molecule type" value="Genomic_DNA"/>
</dbReference>
<dbReference type="Gene3D" id="3.40.50.10490">
    <property type="entry name" value="Glucose-6-phosphate isomerase like protein, domain 1"/>
    <property type="match status" value="1"/>
</dbReference>
<reference evidence="2 3" key="1">
    <citation type="submission" date="2018-08" db="EMBL/GenBank/DDBJ databases">
        <title>Draft genome sequences of two Aspergillus turcosus clinical strains isolated from bronchoalveolar lavage fluid: one azole-susceptible and the other azole-resistant.</title>
        <authorList>
            <person name="Parent-Michaud M."/>
            <person name="Dufresne P.J."/>
            <person name="Fournier E."/>
            <person name="Martineau C."/>
            <person name="Moreira S."/>
            <person name="Perkins V."/>
            <person name="De Repentigny L."/>
            <person name="Dufresne S.F."/>
        </authorList>
    </citation>
    <scope>NUCLEOTIDE SEQUENCE [LARGE SCALE GENOMIC DNA]</scope>
    <source>
        <strain evidence="2">HMR AF 1038</strain>
    </source>
</reference>
<name>A0A421DAC1_9EURO</name>
<dbReference type="AlphaFoldDB" id="A0A421DAC1"/>
<protein>
    <recommendedName>
        <fullName evidence="1">SIS domain-containing protein</fullName>
    </recommendedName>
</protein>
<dbReference type="SUPFAM" id="SSF53697">
    <property type="entry name" value="SIS domain"/>
    <property type="match status" value="1"/>
</dbReference>
<feature type="domain" description="SIS" evidence="1">
    <location>
        <begin position="76"/>
        <end position="226"/>
    </location>
</feature>
<keyword evidence="3" id="KW-1185">Reference proteome</keyword>
<dbReference type="CDD" id="cd05014">
    <property type="entry name" value="SIS_Kpsf"/>
    <property type="match status" value="1"/>
</dbReference>
<evidence type="ECO:0000259" key="1">
    <source>
        <dbReference type="PROSITE" id="PS51464"/>
    </source>
</evidence>
<evidence type="ECO:0000313" key="3">
    <source>
        <dbReference type="Proteomes" id="UP000215289"/>
    </source>
</evidence>